<dbReference type="PANTHER" id="PTHR46666">
    <property type="entry name" value="60S RIBOSOMAL L18A-LIKE PROTEIN"/>
    <property type="match status" value="1"/>
</dbReference>
<keyword evidence="1" id="KW-0472">Membrane</keyword>
<proteinExistence type="predicted"/>
<dbReference type="AlphaFoldDB" id="A0AAE1WNW9"/>
<organism evidence="2 3">
    <name type="scientific">Sesamum angolense</name>
    <dbReference type="NCBI Taxonomy" id="2727404"/>
    <lineage>
        <taxon>Eukaryota</taxon>
        <taxon>Viridiplantae</taxon>
        <taxon>Streptophyta</taxon>
        <taxon>Embryophyta</taxon>
        <taxon>Tracheophyta</taxon>
        <taxon>Spermatophyta</taxon>
        <taxon>Magnoliopsida</taxon>
        <taxon>eudicotyledons</taxon>
        <taxon>Gunneridae</taxon>
        <taxon>Pentapetalae</taxon>
        <taxon>asterids</taxon>
        <taxon>lamiids</taxon>
        <taxon>Lamiales</taxon>
        <taxon>Pedaliaceae</taxon>
        <taxon>Sesamum</taxon>
    </lineage>
</organism>
<gene>
    <name evidence="2" type="ORF">Sango_1524600</name>
</gene>
<feature type="transmembrane region" description="Helical" evidence="1">
    <location>
        <begin position="72"/>
        <end position="90"/>
    </location>
</feature>
<comment type="caution">
    <text evidence="2">The sequence shown here is derived from an EMBL/GenBank/DDBJ whole genome shotgun (WGS) entry which is preliminary data.</text>
</comment>
<protein>
    <submittedName>
        <fullName evidence="2">Uncharacterized protein</fullName>
    </submittedName>
</protein>
<keyword evidence="3" id="KW-1185">Reference proteome</keyword>
<dbReference type="PANTHER" id="PTHR46666:SF2">
    <property type="entry name" value="60S RIBOSOMAL L18A-LIKE PROTEIN"/>
    <property type="match status" value="1"/>
</dbReference>
<keyword evidence="1" id="KW-1133">Transmembrane helix</keyword>
<reference evidence="2" key="2">
    <citation type="journal article" date="2024" name="Plant">
        <title>Genomic evolution and insights into agronomic trait innovations of Sesamum species.</title>
        <authorList>
            <person name="Miao H."/>
            <person name="Wang L."/>
            <person name="Qu L."/>
            <person name="Liu H."/>
            <person name="Sun Y."/>
            <person name="Le M."/>
            <person name="Wang Q."/>
            <person name="Wei S."/>
            <person name="Zheng Y."/>
            <person name="Lin W."/>
            <person name="Duan Y."/>
            <person name="Cao H."/>
            <person name="Xiong S."/>
            <person name="Wang X."/>
            <person name="Wei L."/>
            <person name="Li C."/>
            <person name="Ma Q."/>
            <person name="Ju M."/>
            <person name="Zhao R."/>
            <person name="Li G."/>
            <person name="Mu C."/>
            <person name="Tian Q."/>
            <person name="Mei H."/>
            <person name="Zhang T."/>
            <person name="Gao T."/>
            <person name="Zhang H."/>
        </authorList>
    </citation>
    <scope>NUCLEOTIDE SEQUENCE</scope>
    <source>
        <strain evidence="2">K16</strain>
    </source>
</reference>
<feature type="transmembrane region" description="Helical" evidence="1">
    <location>
        <begin position="42"/>
        <end position="60"/>
    </location>
</feature>
<dbReference type="Proteomes" id="UP001289374">
    <property type="component" value="Unassembled WGS sequence"/>
</dbReference>
<evidence type="ECO:0000313" key="2">
    <source>
        <dbReference type="EMBL" id="KAK4396880.1"/>
    </source>
</evidence>
<name>A0AAE1WNW9_9LAMI</name>
<sequence>MFKELEHVGGAVELHCIELLGEKAEELEENTMKMHLVRERRVSVGFLVPLMWYHATILYFGNYYRKDPRERAGLAASAITAMACSVVLILSGETKSVVEYSGFFLLLCPRQKKQRSILSYS</sequence>
<evidence type="ECO:0000256" key="1">
    <source>
        <dbReference type="SAM" id="Phobius"/>
    </source>
</evidence>
<evidence type="ECO:0000313" key="3">
    <source>
        <dbReference type="Proteomes" id="UP001289374"/>
    </source>
</evidence>
<dbReference type="EMBL" id="JACGWL010000008">
    <property type="protein sequence ID" value="KAK4396880.1"/>
    <property type="molecule type" value="Genomic_DNA"/>
</dbReference>
<accession>A0AAE1WNW9</accession>
<keyword evidence="1" id="KW-0812">Transmembrane</keyword>
<reference evidence="2" key="1">
    <citation type="submission" date="2020-06" db="EMBL/GenBank/DDBJ databases">
        <authorList>
            <person name="Li T."/>
            <person name="Hu X."/>
            <person name="Zhang T."/>
            <person name="Song X."/>
            <person name="Zhang H."/>
            <person name="Dai N."/>
            <person name="Sheng W."/>
            <person name="Hou X."/>
            <person name="Wei L."/>
        </authorList>
    </citation>
    <scope>NUCLEOTIDE SEQUENCE</scope>
    <source>
        <strain evidence="2">K16</strain>
        <tissue evidence="2">Leaf</tissue>
    </source>
</reference>